<feature type="domain" description="Helicase C-terminal" evidence="7">
    <location>
        <begin position="215"/>
        <end position="375"/>
    </location>
</feature>
<dbReference type="CDD" id="cd18787">
    <property type="entry name" value="SF2_C_DEAD"/>
    <property type="match status" value="1"/>
</dbReference>
<evidence type="ECO:0000256" key="1">
    <source>
        <dbReference type="ARBA" id="ARBA00022741"/>
    </source>
</evidence>
<evidence type="ECO:0000256" key="5">
    <source>
        <dbReference type="SAM" id="MobiDB-lite"/>
    </source>
</evidence>
<feature type="compositionally biased region" description="Basic residues" evidence="5">
    <location>
        <begin position="435"/>
        <end position="445"/>
    </location>
</feature>
<protein>
    <submittedName>
        <fullName evidence="9">DEAD-box ATP-dependent RNA helicase CshE</fullName>
        <ecNumber evidence="9">3.6.4.13</ecNumber>
    </submittedName>
</protein>
<reference evidence="9" key="1">
    <citation type="submission" date="2019-08" db="EMBL/GenBank/DDBJ databases">
        <authorList>
            <person name="Kucharzyk K."/>
            <person name="Murdoch R.W."/>
            <person name="Higgins S."/>
            <person name="Loffler F."/>
        </authorList>
    </citation>
    <scope>NUCLEOTIDE SEQUENCE</scope>
</reference>
<organism evidence="9">
    <name type="scientific">bioreactor metagenome</name>
    <dbReference type="NCBI Taxonomy" id="1076179"/>
    <lineage>
        <taxon>unclassified sequences</taxon>
        <taxon>metagenomes</taxon>
        <taxon>ecological metagenomes</taxon>
    </lineage>
</organism>
<sequence length="445" mass="49391">MTNGFAQLKVCERTVNLLQKAGIKTPMPVQERAIPALFAGKDVIARAQTGTGKTLAFVIPMMEKIDATKSFVQALIVTPTRELALQITNEIKKITGDTGIKTLTVCGGRDFEDQKHKLAGKTQIMVGTPGRLLDHLRKGTTNLGGITYLVLDEVDEMLKQGFGDEVTQLIDMTPKERQTMLCSATLPEEVRKLGKTITKNCALIDIDPTKATVEKIEQICIKVNEDDKNAALEGLITRYNPYLMIVFCYSKERAIAVCDWLQDKQFNVDVLHGDMSQAKRKTVMKAFRDAKLQILVASDIAARGLDIEGVTHVINYDIPHDADWYVHRIGRTGRAGNDGIAVTFYTADDGRWLKNIEEKLNISMKRENLVGDAVTRTRRPVAMKYKKKLEPAVSSKRGKSAVGTNKRGTKHVVASRKQKGRNTDATGQPKEGKKSLGRGKRLRTQ</sequence>
<dbReference type="PANTHER" id="PTHR47959:SF1">
    <property type="entry name" value="ATP-DEPENDENT RNA HELICASE DBPA"/>
    <property type="match status" value="1"/>
</dbReference>
<dbReference type="CDD" id="cd00268">
    <property type="entry name" value="DEADc"/>
    <property type="match status" value="1"/>
</dbReference>
<feature type="compositionally biased region" description="Basic residues" evidence="5">
    <location>
        <begin position="407"/>
        <end position="420"/>
    </location>
</feature>
<accession>A0A644Y3D9</accession>
<dbReference type="SUPFAM" id="SSF52540">
    <property type="entry name" value="P-loop containing nucleoside triphosphate hydrolases"/>
    <property type="match status" value="1"/>
</dbReference>
<dbReference type="InterPro" id="IPR027417">
    <property type="entry name" value="P-loop_NTPase"/>
</dbReference>
<dbReference type="EMBL" id="VSSQ01003509">
    <property type="protein sequence ID" value="MPM21043.1"/>
    <property type="molecule type" value="Genomic_DNA"/>
</dbReference>
<evidence type="ECO:0000259" key="6">
    <source>
        <dbReference type="PROSITE" id="PS51192"/>
    </source>
</evidence>
<evidence type="ECO:0000259" key="8">
    <source>
        <dbReference type="PROSITE" id="PS51195"/>
    </source>
</evidence>
<dbReference type="EC" id="3.6.4.13" evidence="9"/>
<feature type="region of interest" description="Disordered" evidence="5">
    <location>
        <begin position="381"/>
        <end position="445"/>
    </location>
</feature>
<proteinExistence type="predicted"/>
<evidence type="ECO:0000259" key="7">
    <source>
        <dbReference type="PROSITE" id="PS51194"/>
    </source>
</evidence>
<dbReference type="InterPro" id="IPR050079">
    <property type="entry name" value="DEAD_box_RNA_helicase"/>
</dbReference>
<dbReference type="AlphaFoldDB" id="A0A644Y3D9"/>
<dbReference type="SMART" id="SM00490">
    <property type="entry name" value="HELICc"/>
    <property type="match status" value="1"/>
</dbReference>
<evidence type="ECO:0000256" key="3">
    <source>
        <dbReference type="ARBA" id="ARBA00022806"/>
    </source>
</evidence>
<dbReference type="InterPro" id="IPR011545">
    <property type="entry name" value="DEAD/DEAH_box_helicase_dom"/>
</dbReference>
<dbReference type="Pfam" id="PF00270">
    <property type="entry name" value="DEAD"/>
    <property type="match status" value="1"/>
</dbReference>
<dbReference type="PANTHER" id="PTHR47959">
    <property type="entry name" value="ATP-DEPENDENT RNA HELICASE RHLE-RELATED"/>
    <property type="match status" value="1"/>
</dbReference>
<name>A0A644Y3D9_9ZZZZ</name>
<keyword evidence="2 9" id="KW-0378">Hydrolase</keyword>
<dbReference type="Pfam" id="PF00271">
    <property type="entry name" value="Helicase_C"/>
    <property type="match status" value="1"/>
</dbReference>
<dbReference type="GO" id="GO:0003724">
    <property type="term" value="F:RNA helicase activity"/>
    <property type="evidence" value="ECO:0007669"/>
    <property type="project" value="UniProtKB-EC"/>
</dbReference>
<evidence type="ECO:0000256" key="4">
    <source>
        <dbReference type="ARBA" id="ARBA00022840"/>
    </source>
</evidence>
<keyword evidence="3 9" id="KW-0347">Helicase</keyword>
<feature type="domain" description="Helicase ATP-binding" evidence="6">
    <location>
        <begin position="34"/>
        <end position="204"/>
    </location>
</feature>
<evidence type="ECO:0000256" key="2">
    <source>
        <dbReference type="ARBA" id="ARBA00022801"/>
    </source>
</evidence>
<keyword evidence="4" id="KW-0067">ATP-binding</keyword>
<dbReference type="PROSITE" id="PS51195">
    <property type="entry name" value="Q_MOTIF"/>
    <property type="match status" value="1"/>
</dbReference>
<dbReference type="GO" id="GO:0005524">
    <property type="term" value="F:ATP binding"/>
    <property type="evidence" value="ECO:0007669"/>
    <property type="project" value="UniProtKB-KW"/>
</dbReference>
<comment type="caution">
    <text evidence="9">The sequence shown here is derived from an EMBL/GenBank/DDBJ whole genome shotgun (WGS) entry which is preliminary data.</text>
</comment>
<dbReference type="InterPro" id="IPR001650">
    <property type="entry name" value="Helicase_C-like"/>
</dbReference>
<gene>
    <name evidence="9" type="primary">cshE_3</name>
    <name evidence="9" type="ORF">SDC9_67484</name>
</gene>
<dbReference type="GO" id="GO:0003676">
    <property type="term" value="F:nucleic acid binding"/>
    <property type="evidence" value="ECO:0007669"/>
    <property type="project" value="InterPro"/>
</dbReference>
<dbReference type="SMART" id="SM00487">
    <property type="entry name" value="DEXDc"/>
    <property type="match status" value="1"/>
</dbReference>
<dbReference type="PROSITE" id="PS51192">
    <property type="entry name" value="HELICASE_ATP_BIND_1"/>
    <property type="match status" value="1"/>
</dbReference>
<dbReference type="GO" id="GO:0005829">
    <property type="term" value="C:cytosol"/>
    <property type="evidence" value="ECO:0007669"/>
    <property type="project" value="TreeGrafter"/>
</dbReference>
<dbReference type="InterPro" id="IPR044742">
    <property type="entry name" value="DEAD/DEAH_RhlB"/>
</dbReference>
<dbReference type="Gene3D" id="3.40.50.300">
    <property type="entry name" value="P-loop containing nucleotide triphosphate hydrolases"/>
    <property type="match status" value="2"/>
</dbReference>
<dbReference type="InterPro" id="IPR014001">
    <property type="entry name" value="Helicase_ATP-bd"/>
</dbReference>
<dbReference type="GO" id="GO:0016787">
    <property type="term" value="F:hydrolase activity"/>
    <property type="evidence" value="ECO:0007669"/>
    <property type="project" value="UniProtKB-KW"/>
</dbReference>
<feature type="domain" description="DEAD-box RNA helicase Q" evidence="8">
    <location>
        <begin position="3"/>
        <end position="31"/>
    </location>
</feature>
<dbReference type="InterPro" id="IPR014014">
    <property type="entry name" value="RNA_helicase_DEAD_Q_motif"/>
</dbReference>
<keyword evidence="1" id="KW-0547">Nucleotide-binding</keyword>
<evidence type="ECO:0000313" key="9">
    <source>
        <dbReference type="EMBL" id="MPM21043.1"/>
    </source>
</evidence>
<dbReference type="PROSITE" id="PS51194">
    <property type="entry name" value="HELICASE_CTER"/>
    <property type="match status" value="1"/>
</dbReference>